<keyword evidence="2" id="KW-1185">Reference proteome</keyword>
<dbReference type="AlphaFoldDB" id="A0AAD6FZ13"/>
<comment type="caution">
    <text evidence="1">The sequence shown here is derived from an EMBL/GenBank/DDBJ whole genome shotgun (WGS) entry which is preliminary data.</text>
</comment>
<organism evidence="1 2">
    <name type="scientific">Penicillium daleae</name>
    <dbReference type="NCBI Taxonomy" id="63821"/>
    <lineage>
        <taxon>Eukaryota</taxon>
        <taxon>Fungi</taxon>
        <taxon>Dikarya</taxon>
        <taxon>Ascomycota</taxon>
        <taxon>Pezizomycotina</taxon>
        <taxon>Eurotiomycetes</taxon>
        <taxon>Eurotiomycetidae</taxon>
        <taxon>Eurotiales</taxon>
        <taxon>Aspergillaceae</taxon>
        <taxon>Penicillium</taxon>
    </lineage>
</organism>
<name>A0AAD6FZ13_9EURO</name>
<reference evidence="1" key="1">
    <citation type="submission" date="2022-12" db="EMBL/GenBank/DDBJ databases">
        <authorList>
            <person name="Petersen C."/>
        </authorList>
    </citation>
    <scope>NUCLEOTIDE SEQUENCE</scope>
    <source>
        <strain evidence="1">IBT 16125</strain>
    </source>
</reference>
<gene>
    <name evidence="1" type="ORF">N7458_009339</name>
</gene>
<dbReference type="RefSeq" id="XP_056761570.1">
    <property type="nucleotide sequence ID" value="XM_056912721.1"/>
</dbReference>
<evidence type="ECO:0000313" key="1">
    <source>
        <dbReference type="EMBL" id="KAJ5438341.1"/>
    </source>
</evidence>
<dbReference type="EMBL" id="JAPVEA010000008">
    <property type="protein sequence ID" value="KAJ5438341.1"/>
    <property type="molecule type" value="Genomic_DNA"/>
</dbReference>
<dbReference type="Proteomes" id="UP001213681">
    <property type="component" value="Unassembled WGS sequence"/>
</dbReference>
<dbReference type="GeneID" id="81602964"/>
<accession>A0AAD6FZ13</accession>
<protein>
    <submittedName>
        <fullName evidence="1">Uncharacterized protein</fullName>
    </submittedName>
</protein>
<evidence type="ECO:0000313" key="2">
    <source>
        <dbReference type="Proteomes" id="UP001213681"/>
    </source>
</evidence>
<sequence length="226" mass="25340">MAPLAIDQIGTGAISPSTTTITHTTTVSTYISLSLTPWQQPSPSSPPPPELRLRIWHIALTTPWTCTTRALLRSNQEKTIGTHPTNPISHACPEARHLQTQSFTQIDHLGWFHFPKHLLFIRDLTVRGVNRARRVKTNHALTHNLQHVVLNVCSQQKLYASLEYMGKAYTSLKSIVVVGPWFLPEDTEAYDSVRDWIAPYEDWGEVFARSPTELDLAVLVDAIEGG</sequence>
<proteinExistence type="predicted"/>
<reference evidence="1" key="2">
    <citation type="journal article" date="2023" name="IMA Fungus">
        <title>Comparative genomic study of the Penicillium genus elucidates a diverse pangenome and 15 lateral gene transfer events.</title>
        <authorList>
            <person name="Petersen C."/>
            <person name="Sorensen T."/>
            <person name="Nielsen M.R."/>
            <person name="Sondergaard T.E."/>
            <person name="Sorensen J.L."/>
            <person name="Fitzpatrick D.A."/>
            <person name="Frisvad J.C."/>
            <person name="Nielsen K.L."/>
        </authorList>
    </citation>
    <scope>NUCLEOTIDE SEQUENCE</scope>
    <source>
        <strain evidence="1">IBT 16125</strain>
    </source>
</reference>